<reference evidence="2" key="1">
    <citation type="submission" date="2022-11" db="UniProtKB">
        <authorList>
            <consortium name="WormBaseParasite"/>
        </authorList>
    </citation>
    <scope>IDENTIFICATION</scope>
</reference>
<evidence type="ECO:0000313" key="2">
    <source>
        <dbReference type="WBParaSite" id="JU765_v2.g9510.t2"/>
    </source>
</evidence>
<dbReference type="WBParaSite" id="JU765_v2.g9510.t2">
    <property type="protein sequence ID" value="JU765_v2.g9510.t2"/>
    <property type="gene ID" value="JU765_v2.g9510"/>
</dbReference>
<protein>
    <submittedName>
        <fullName evidence="2">CUE domain-containing protein</fullName>
    </submittedName>
</protein>
<proteinExistence type="predicted"/>
<organism evidence="1 2">
    <name type="scientific">Panagrolaimus sp. JU765</name>
    <dbReference type="NCBI Taxonomy" id="591449"/>
    <lineage>
        <taxon>Eukaryota</taxon>
        <taxon>Metazoa</taxon>
        <taxon>Ecdysozoa</taxon>
        <taxon>Nematoda</taxon>
        <taxon>Chromadorea</taxon>
        <taxon>Rhabditida</taxon>
        <taxon>Tylenchina</taxon>
        <taxon>Panagrolaimomorpha</taxon>
        <taxon>Panagrolaimoidea</taxon>
        <taxon>Panagrolaimidae</taxon>
        <taxon>Panagrolaimus</taxon>
    </lineage>
</organism>
<accession>A0AC34RRV9</accession>
<dbReference type="Proteomes" id="UP000887576">
    <property type="component" value="Unplaced"/>
</dbReference>
<name>A0AC34RRV9_9BILA</name>
<sequence length="133" mass="15113">MIFPCKSLFPFSRYFIHQRDLFAADPAVHEQPALLNNFAPPNNFPNANLPAVINWNPPVPQAIPPMNMPLPNAQNNFDPEAIGTLEEMFPRIDIRKVLQIYHGQFNLERVAQFIINNEQTMPKKTGLGSPFTT</sequence>
<evidence type="ECO:0000313" key="1">
    <source>
        <dbReference type="Proteomes" id="UP000887576"/>
    </source>
</evidence>